<proteinExistence type="predicted"/>
<dbReference type="HOGENOM" id="CLU_2475487_0_0_1"/>
<keyword evidence="3" id="KW-1185">Reference proteome</keyword>
<feature type="compositionally biased region" description="Low complexity" evidence="1">
    <location>
        <begin position="22"/>
        <end position="33"/>
    </location>
</feature>
<organism evidence="2">
    <name type="scientific">Oryza brachyantha</name>
    <name type="common">malo sina</name>
    <dbReference type="NCBI Taxonomy" id="4533"/>
    <lineage>
        <taxon>Eukaryota</taxon>
        <taxon>Viridiplantae</taxon>
        <taxon>Streptophyta</taxon>
        <taxon>Embryophyta</taxon>
        <taxon>Tracheophyta</taxon>
        <taxon>Spermatophyta</taxon>
        <taxon>Magnoliopsida</taxon>
        <taxon>Liliopsida</taxon>
        <taxon>Poales</taxon>
        <taxon>Poaceae</taxon>
        <taxon>BOP clade</taxon>
        <taxon>Oryzoideae</taxon>
        <taxon>Oryzeae</taxon>
        <taxon>Oryzinae</taxon>
        <taxon>Oryza</taxon>
    </lineage>
</organism>
<name>J3MNQ1_ORYBR</name>
<dbReference type="AlphaFoldDB" id="J3MNQ1"/>
<sequence>HTHPTATPSSSSPLPPIRRRAPGLSPSSPLLIHPPRPRLRLSVRPRASSATPLLVVAFLLVRIRPPTRTHTSLSPPYPLLSPPLHTIP</sequence>
<evidence type="ECO:0000313" key="2">
    <source>
        <dbReference type="EnsemblPlants" id="OB07G30330.1"/>
    </source>
</evidence>
<accession>J3MNQ1</accession>
<feature type="region of interest" description="Disordered" evidence="1">
    <location>
        <begin position="67"/>
        <end position="88"/>
    </location>
</feature>
<reference evidence="2" key="1">
    <citation type="journal article" date="2013" name="Nat. Commun.">
        <title>Whole-genome sequencing of Oryza brachyantha reveals mechanisms underlying Oryza genome evolution.</title>
        <authorList>
            <person name="Chen J."/>
            <person name="Huang Q."/>
            <person name="Gao D."/>
            <person name="Wang J."/>
            <person name="Lang Y."/>
            <person name="Liu T."/>
            <person name="Li B."/>
            <person name="Bai Z."/>
            <person name="Luis Goicoechea J."/>
            <person name="Liang C."/>
            <person name="Chen C."/>
            <person name="Zhang W."/>
            <person name="Sun S."/>
            <person name="Liao Y."/>
            <person name="Zhang X."/>
            <person name="Yang L."/>
            <person name="Song C."/>
            <person name="Wang M."/>
            <person name="Shi J."/>
            <person name="Liu G."/>
            <person name="Liu J."/>
            <person name="Zhou H."/>
            <person name="Zhou W."/>
            <person name="Yu Q."/>
            <person name="An N."/>
            <person name="Chen Y."/>
            <person name="Cai Q."/>
            <person name="Wang B."/>
            <person name="Liu B."/>
            <person name="Min J."/>
            <person name="Huang Y."/>
            <person name="Wu H."/>
            <person name="Li Z."/>
            <person name="Zhang Y."/>
            <person name="Yin Y."/>
            <person name="Song W."/>
            <person name="Jiang J."/>
            <person name="Jackson S.A."/>
            <person name="Wing R.A."/>
            <person name="Wang J."/>
            <person name="Chen M."/>
        </authorList>
    </citation>
    <scope>NUCLEOTIDE SEQUENCE [LARGE SCALE GENOMIC DNA]</scope>
    <source>
        <strain evidence="2">cv. IRGC 101232</strain>
    </source>
</reference>
<reference evidence="2" key="2">
    <citation type="submission" date="2013-04" db="UniProtKB">
        <authorList>
            <consortium name="EnsemblPlants"/>
        </authorList>
    </citation>
    <scope>IDENTIFICATION</scope>
</reference>
<dbReference type="Proteomes" id="UP000006038">
    <property type="component" value="Chromosome 7"/>
</dbReference>
<evidence type="ECO:0000256" key="1">
    <source>
        <dbReference type="SAM" id="MobiDB-lite"/>
    </source>
</evidence>
<dbReference type="Gramene" id="OB07G30330.1">
    <property type="protein sequence ID" value="OB07G30330.1"/>
    <property type="gene ID" value="OB07G30330"/>
</dbReference>
<feature type="region of interest" description="Disordered" evidence="1">
    <location>
        <begin position="1"/>
        <end position="36"/>
    </location>
</feature>
<evidence type="ECO:0000313" key="3">
    <source>
        <dbReference type="Proteomes" id="UP000006038"/>
    </source>
</evidence>
<protein>
    <submittedName>
        <fullName evidence="2">Uncharacterized protein</fullName>
    </submittedName>
</protein>
<dbReference type="EnsemblPlants" id="OB07G30330.1">
    <property type="protein sequence ID" value="OB07G30330.1"/>
    <property type="gene ID" value="OB07G30330"/>
</dbReference>